<comment type="caution">
    <text evidence="14">The sequence shown here is derived from an EMBL/GenBank/DDBJ whole genome shotgun (WGS) entry which is preliminary data.</text>
</comment>
<name>A0A929WZI3_9BACT</name>
<dbReference type="PANTHER" id="PTHR32024">
    <property type="entry name" value="TRK SYSTEM POTASSIUM UPTAKE PROTEIN TRKG-RELATED"/>
    <property type="match status" value="1"/>
</dbReference>
<feature type="binding site" evidence="12">
    <location>
        <position position="316"/>
    </location>
    <ligand>
        <name>K(+)</name>
        <dbReference type="ChEBI" id="CHEBI:29103"/>
    </ligand>
</feature>
<evidence type="ECO:0000256" key="9">
    <source>
        <dbReference type="ARBA" id="ARBA00022989"/>
    </source>
</evidence>
<feature type="transmembrane region" description="Helical" evidence="13">
    <location>
        <begin position="272"/>
        <end position="293"/>
    </location>
</feature>
<keyword evidence="4" id="KW-1003">Cell membrane</keyword>
<feature type="transmembrane region" description="Helical" evidence="13">
    <location>
        <begin position="70"/>
        <end position="91"/>
    </location>
</feature>
<accession>A0A929WZI3</accession>
<dbReference type="AlphaFoldDB" id="A0A929WZI3"/>
<evidence type="ECO:0000256" key="13">
    <source>
        <dbReference type="SAM" id="Phobius"/>
    </source>
</evidence>
<gene>
    <name evidence="14" type="ORF">HXK21_03390</name>
</gene>
<feature type="transmembrane region" description="Helical" evidence="13">
    <location>
        <begin position="240"/>
        <end position="260"/>
    </location>
</feature>
<evidence type="ECO:0000256" key="10">
    <source>
        <dbReference type="ARBA" id="ARBA00023065"/>
    </source>
</evidence>
<evidence type="ECO:0000256" key="12">
    <source>
        <dbReference type="PIRSR" id="PIRSR006247-1"/>
    </source>
</evidence>
<keyword evidence="11 13" id="KW-0472">Membrane</keyword>
<feature type="binding site" evidence="12">
    <location>
        <position position="317"/>
    </location>
    <ligand>
        <name>K(+)</name>
        <dbReference type="ChEBI" id="CHEBI:29103"/>
    </ligand>
</feature>
<keyword evidence="8 12" id="KW-0630">Potassium</keyword>
<evidence type="ECO:0000313" key="14">
    <source>
        <dbReference type="EMBL" id="MBF0970073.1"/>
    </source>
</evidence>
<proteinExistence type="inferred from homology"/>
<feature type="transmembrane region" description="Helical" evidence="13">
    <location>
        <begin position="183"/>
        <end position="202"/>
    </location>
</feature>
<dbReference type="InterPro" id="IPR004772">
    <property type="entry name" value="TrkH"/>
</dbReference>
<evidence type="ECO:0000256" key="7">
    <source>
        <dbReference type="ARBA" id="ARBA00022692"/>
    </source>
</evidence>
<evidence type="ECO:0000256" key="2">
    <source>
        <dbReference type="ARBA" id="ARBA00009137"/>
    </source>
</evidence>
<keyword evidence="10" id="KW-0406">Ion transport</keyword>
<dbReference type="GO" id="GO:0005886">
    <property type="term" value="C:plasma membrane"/>
    <property type="evidence" value="ECO:0007669"/>
    <property type="project" value="UniProtKB-SubCell"/>
</dbReference>
<keyword evidence="5" id="KW-0997">Cell inner membrane</keyword>
<dbReference type="Pfam" id="PF02386">
    <property type="entry name" value="TrkH"/>
    <property type="match status" value="1"/>
</dbReference>
<feature type="transmembrane region" description="Helical" evidence="13">
    <location>
        <begin position="454"/>
        <end position="477"/>
    </location>
</feature>
<evidence type="ECO:0000256" key="5">
    <source>
        <dbReference type="ARBA" id="ARBA00022519"/>
    </source>
</evidence>
<keyword evidence="9 13" id="KW-1133">Transmembrane helix</keyword>
<keyword evidence="7 13" id="KW-0812">Transmembrane</keyword>
<sequence length="485" mass="53762">MLNYKVILFVLGQLLFLEAIMLAACCGVGFIYDENTLVDFGIPTFICISLGLLFHFLGRSKNQGMGRRDAFLIVSTTWLLFSIIGMLPFLLSGVVTRPSVAFFETMSGFTTTGATALNGIDALPHSILFWRSLTHWVGGVGIVFFTIAIMPNADASEQKMFTAESTGLKIGKLHPRVRSTARWIGGLYVFLTLACILALYLGGMDTFDAINHGFSTLATGGFSTHQDSIAFFHSARIENILMVFMVLASLNFTVLYLGLFKKHWKDMWKDDELRVFLGIVLTIALIGMLVLYFRDHRTLADAARLSFFHTISIQSTTGFTTENFMNWDPSTWIFVAFITIVGGCAGSTSGGIKCIRILTIYKVIVREFKRMLHPHAVFPIRISGTLISNGVVRNIFVFIALYIILTALGTTAMMAMGLTMLDSVSCCITCLSSVGPGYGYVVGPLDSWDVFPDAMLWIDSFLMLAGRLEIYSILLPFMPGFWRDN</sequence>
<feature type="transmembrane region" description="Helical" evidence="13">
    <location>
        <begin position="395"/>
        <end position="415"/>
    </location>
</feature>
<dbReference type="PIRSF" id="PIRSF006247">
    <property type="entry name" value="TrkH"/>
    <property type="match status" value="1"/>
</dbReference>
<dbReference type="InterPro" id="IPR003445">
    <property type="entry name" value="Cat_transpt"/>
</dbReference>
<dbReference type="GO" id="GO:0015379">
    <property type="term" value="F:potassium:chloride symporter activity"/>
    <property type="evidence" value="ECO:0007669"/>
    <property type="project" value="InterPro"/>
</dbReference>
<protein>
    <submittedName>
        <fullName evidence="14">TrkH family potassium uptake protein</fullName>
    </submittedName>
</protein>
<feature type="binding site" evidence="12">
    <location>
        <position position="111"/>
    </location>
    <ligand>
        <name>K(+)</name>
        <dbReference type="ChEBI" id="CHEBI:29103"/>
    </ligand>
</feature>
<comment type="subcellular location">
    <subcellularLocation>
        <location evidence="1">Cell inner membrane</location>
        <topology evidence="1">Multi-pass membrane protein</topology>
    </subcellularLocation>
</comment>
<feature type="binding site" evidence="12">
    <location>
        <position position="112"/>
    </location>
    <ligand>
        <name>K(+)</name>
        <dbReference type="ChEBI" id="CHEBI:29103"/>
    </ligand>
</feature>
<dbReference type="EMBL" id="JABZGR010000006">
    <property type="protein sequence ID" value="MBF0970073.1"/>
    <property type="molecule type" value="Genomic_DNA"/>
</dbReference>
<keyword evidence="12" id="KW-0479">Metal-binding</keyword>
<feature type="transmembrane region" description="Helical" evidence="13">
    <location>
        <begin position="332"/>
        <end position="352"/>
    </location>
</feature>
<feature type="transmembrane region" description="Helical" evidence="13">
    <location>
        <begin position="41"/>
        <end position="58"/>
    </location>
</feature>
<dbReference type="GO" id="GO:0046872">
    <property type="term" value="F:metal ion binding"/>
    <property type="evidence" value="ECO:0007669"/>
    <property type="project" value="UniProtKB-KW"/>
</dbReference>
<keyword evidence="6" id="KW-0633">Potassium transport</keyword>
<evidence type="ECO:0000256" key="3">
    <source>
        <dbReference type="ARBA" id="ARBA00022448"/>
    </source>
</evidence>
<evidence type="ECO:0000256" key="4">
    <source>
        <dbReference type="ARBA" id="ARBA00022475"/>
    </source>
</evidence>
<dbReference type="Proteomes" id="UP000704068">
    <property type="component" value="Unassembled WGS sequence"/>
</dbReference>
<feature type="transmembrane region" description="Helical" evidence="13">
    <location>
        <begin position="133"/>
        <end position="150"/>
    </location>
</feature>
<organism evidence="14 15">
    <name type="scientific">Alloprevotella tannerae</name>
    <dbReference type="NCBI Taxonomy" id="76122"/>
    <lineage>
        <taxon>Bacteria</taxon>
        <taxon>Pseudomonadati</taxon>
        <taxon>Bacteroidota</taxon>
        <taxon>Bacteroidia</taxon>
        <taxon>Bacteroidales</taxon>
        <taxon>Prevotellaceae</taxon>
        <taxon>Alloprevotella</taxon>
    </lineage>
</organism>
<evidence type="ECO:0000313" key="15">
    <source>
        <dbReference type="Proteomes" id="UP000704068"/>
    </source>
</evidence>
<dbReference type="PANTHER" id="PTHR32024:SF2">
    <property type="entry name" value="TRK SYSTEM POTASSIUM UPTAKE PROTEIN TRKG-RELATED"/>
    <property type="match status" value="1"/>
</dbReference>
<keyword evidence="3" id="KW-0813">Transport</keyword>
<dbReference type="RefSeq" id="WP_303763281.1">
    <property type="nucleotide sequence ID" value="NZ_JABZGR010000006.1"/>
</dbReference>
<evidence type="ECO:0000256" key="8">
    <source>
        <dbReference type="ARBA" id="ARBA00022958"/>
    </source>
</evidence>
<evidence type="ECO:0000256" key="1">
    <source>
        <dbReference type="ARBA" id="ARBA00004429"/>
    </source>
</evidence>
<evidence type="ECO:0000256" key="11">
    <source>
        <dbReference type="ARBA" id="ARBA00023136"/>
    </source>
</evidence>
<feature type="binding site" evidence="12">
    <location>
        <position position="220"/>
    </location>
    <ligand>
        <name>K(+)</name>
        <dbReference type="ChEBI" id="CHEBI:29103"/>
    </ligand>
</feature>
<evidence type="ECO:0000256" key="6">
    <source>
        <dbReference type="ARBA" id="ARBA00022538"/>
    </source>
</evidence>
<reference evidence="14" key="1">
    <citation type="submission" date="2020-04" db="EMBL/GenBank/DDBJ databases">
        <title>Deep metagenomics examines the oral microbiome during advanced dental caries in children, revealing novel taxa and co-occurrences with host molecules.</title>
        <authorList>
            <person name="Baker J.L."/>
            <person name="Morton J.T."/>
            <person name="Dinis M."/>
            <person name="Alvarez R."/>
            <person name="Tran N.C."/>
            <person name="Knight R."/>
            <person name="Edlund A."/>
        </authorList>
    </citation>
    <scope>NUCLEOTIDE SEQUENCE</scope>
    <source>
        <strain evidence="14">JCVI_34_bin.1</strain>
    </source>
</reference>
<feature type="binding site" evidence="12">
    <location>
        <position position="434"/>
    </location>
    <ligand>
        <name>K(+)</name>
        <dbReference type="ChEBI" id="CHEBI:29103"/>
    </ligand>
</feature>
<comment type="similarity">
    <text evidence="2">Belongs to the TrkH potassium transport family.</text>
</comment>